<dbReference type="SMART" id="SM00650">
    <property type="entry name" value="rADc"/>
    <property type="match status" value="1"/>
</dbReference>
<dbReference type="EMBL" id="BARV01004140">
    <property type="protein sequence ID" value="GAI15800.1"/>
    <property type="molecule type" value="Genomic_DNA"/>
</dbReference>
<dbReference type="InterPro" id="IPR020598">
    <property type="entry name" value="rRNA_Ade_methylase_Trfase_N"/>
</dbReference>
<dbReference type="CDD" id="cd02440">
    <property type="entry name" value="AdoMet_MTases"/>
    <property type="match status" value="1"/>
</dbReference>
<accession>X1MM72</accession>
<evidence type="ECO:0000256" key="3">
    <source>
        <dbReference type="ARBA" id="ARBA00022603"/>
    </source>
</evidence>
<dbReference type="InterPro" id="IPR029063">
    <property type="entry name" value="SAM-dependent_MTases_sf"/>
</dbReference>
<keyword evidence="2" id="KW-0698">rRNA processing</keyword>
<organism evidence="8">
    <name type="scientific">marine sediment metagenome</name>
    <dbReference type="NCBI Taxonomy" id="412755"/>
    <lineage>
        <taxon>unclassified sequences</taxon>
        <taxon>metagenomes</taxon>
        <taxon>ecological metagenomes</taxon>
    </lineage>
</organism>
<dbReference type="FunFam" id="3.40.50.150:FF:000023">
    <property type="entry name" value="Ribosomal RNA small subunit methyltransferase A"/>
    <property type="match status" value="1"/>
</dbReference>
<evidence type="ECO:0000256" key="6">
    <source>
        <dbReference type="ARBA" id="ARBA00022884"/>
    </source>
</evidence>
<gene>
    <name evidence="8" type="ORF">S06H3_09404</name>
</gene>
<evidence type="ECO:0000256" key="1">
    <source>
        <dbReference type="ARBA" id="ARBA00022490"/>
    </source>
</evidence>
<reference evidence="8" key="1">
    <citation type="journal article" date="2014" name="Front. Microbiol.">
        <title>High frequency of phylogenetically diverse reductive dehalogenase-homologous genes in deep subseafloor sedimentary metagenomes.</title>
        <authorList>
            <person name="Kawai M."/>
            <person name="Futagami T."/>
            <person name="Toyoda A."/>
            <person name="Takaki Y."/>
            <person name="Nishi S."/>
            <person name="Hori S."/>
            <person name="Arai W."/>
            <person name="Tsubouchi T."/>
            <person name="Morono Y."/>
            <person name="Uchiyama I."/>
            <person name="Ito T."/>
            <person name="Fujiyama A."/>
            <person name="Inagaki F."/>
            <person name="Takami H."/>
        </authorList>
    </citation>
    <scope>NUCLEOTIDE SEQUENCE</scope>
    <source>
        <strain evidence="8">Expedition CK06-06</strain>
    </source>
</reference>
<protein>
    <recommendedName>
        <fullName evidence="7">Ribosomal RNA adenine methylase transferase N-terminal domain-containing protein</fullName>
    </recommendedName>
</protein>
<keyword evidence="1" id="KW-0963">Cytoplasm</keyword>
<dbReference type="InterPro" id="IPR011530">
    <property type="entry name" value="rRNA_adenine_dimethylase"/>
</dbReference>
<sequence length="284" mass="31254">ETSPVKALLQQFGLKAKKGLGQHFLVDEDILECILSAAELSRKDIVVEVGPGLGILTKRLAEVAGKVIAVELDFKLVRMLRESLASFSNVKIIHADILKIAPQQLLGDYLTIPELAQGYKVVANLPYYITSPILRHFLEAWAKPSLMVVMVQKEVGEAIAANPGKMSLLSVSTQFYSKPTIIAFVPAGSFYPPPKVDSLILRLDVYSKPPIEVCDVDRFFDIVSCGFRSPRKQLRNSLAQALGMPPSQVALLLGKAGIEAKRRAETLNLGEWKELGEVFAPFRK</sequence>
<dbReference type="GO" id="GO:0003723">
    <property type="term" value="F:RNA binding"/>
    <property type="evidence" value="ECO:0007669"/>
    <property type="project" value="UniProtKB-KW"/>
</dbReference>
<dbReference type="InterPro" id="IPR023165">
    <property type="entry name" value="rRNA_Ade_diMease-like_C"/>
</dbReference>
<dbReference type="NCBIfam" id="TIGR00755">
    <property type="entry name" value="ksgA"/>
    <property type="match status" value="1"/>
</dbReference>
<dbReference type="PROSITE" id="PS01131">
    <property type="entry name" value="RRNA_A_DIMETH"/>
    <property type="match status" value="1"/>
</dbReference>
<evidence type="ECO:0000256" key="2">
    <source>
        <dbReference type="ARBA" id="ARBA00022552"/>
    </source>
</evidence>
<dbReference type="Gene3D" id="1.10.8.100">
    <property type="entry name" value="Ribosomal RNA adenine dimethylase-like, domain 2"/>
    <property type="match status" value="1"/>
</dbReference>
<dbReference type="PROSITE" id="PS51689">
    <property type="entry name" value="SAM_RNA_A_N6_MT"/>
    <property type="match status" value="1"/>
</dbReference>
<feature type="domain" description="Ribosomal RNA adenine methylase transferase N-terminal" evidence="7">
    <location>
        <begin position="30"/>
        <end position="207"/>
    </location>
</feature>
<dbReference type="HAMAP" id="MF_00607">
    <property type="entry name" value="16SrRNA_methyltr_A"/>
    <property type="match status" value="1"/>
</dbReference>
<keyword evidence="6" id="KW-0694">RNA-binding</keyword>
<dbReference type="InterPro" id="IPR020596">
    <property type="entry name" value="rRNA_Ade_Mease_Trfase_CS"/>
</dbReference>
<dbReference type="PANTHER" id="PTHR11727">
    <property type="entry name" value="DIMETHYLADENOSINE TRANSFERASE"/>
    <property type="match status" value="1"/>
</dbReference>
<evidence type="ECO:0000256" key="5">
    <source>
        <dbReference type="ARBA" id="ARBA00022691"/>
    </source>
</evidence>
<feature type="non-terminal residue" evidence="8">
    <location>
        <position position="1"/>
    </location>
</feature>
<keyword evidence="4" id="KW-0808">Transferase</keyword>
<keyword evidence="3" id="KW-0489">Methyltransferase</keyword>
<evidence type="ECO:0000259" key="7">
    <source>
        <dbReference type="SMART" id="SM00650"/>
    </source>
</evidence>
<name>X1MM72_9ZZZZ</name>
<dbReference type="InterPro" id="IPR001737">
    <property type="entry name" value="KsgA/Erm"/>
</dbReference>
<evidence type="ECO:0000256" key="4">
    <source>
        <dbReference type="ARBA" id="ARBA00022679"/>
    </source>
</evidence>
<dbReference type="AlphaFoldDB" id="X1MM72"/>
<dbReference type="PANTHER" id="PTHR11727:SF7">
    <property type="entry name" value="DIMETHYLADENOSINE TRANSFERASE-RELATED"/>
    <property type="match status" value="1"/>
</dbReference>
<keyword evidence="5" id="KW-0949">S-adenosyl-L-methionine</keyword>
<evidence type="ECO:0000313" key="8">
    <source>
        <dbReference type="EMBL" id="GAI15800.1"/>
    </source>
</evidence>
<dbReference type="GO" id="GO:0000179">
    <property type="term" value="F:rRNA (adenine-N6,N6-)-dimethyltransferase activity"/>
    <property type="evidence" value="ECO:0007669"/>
    <property type="project" value="InterPro"/>
</dbReference>
<dbReference type="Pfam" id="PF00398">
    <property type="entry name" value="RrnaAD"/>
    <property type="match status" value="1"/>
</dbReference>
<dbReference type="SUPFAM" id="SSF53335">
    <property type="entry name" value="S-adenosyl-L-methionine-dependent methyltransferases"/>
    <property type="match status" value="1"/>
</dbReference>
<proteinExistence type="inferred from homology"/>
<comment type="caution">
    <text evidence="8">The sequence shown here is derived from an EMBL/GenBank/DDBJ whole genome shotgun (WGS) entry which is preliminary data.</text>
</comment>
<dbReference type="GO" id="GO:0005829">
    <property type="term" value="C:cytosol"/>
    <property type="evidence" value="ECO:0007669"/>
    <property type="project" value="TreeGrafter"/>
</dbReference>
<dbReference type="Gene3D" id="3.40.50.150">
    <property type="entry name" value="Vaccinia Virus protein VP39"/>
    <property type="match status" value="1"/>
</dbReference>